<feature type="region of interest" description="Disordered" evidence="1">
    <location>
        <begin position="24"/>
        <end position="57"/>
    </location>
</feature>
<keyword evidence="4" id="KW-1185">Reference proteome</keyword>
<evidence type="ECO:0000256" key="2">
    <source>
        <dbReference type="SAM" id="Phobius"/>
    </source>
</evidence>
<sequence>MAPRPETERSEITGSTASCILKNSLSSLSDMPETKRNEFPETVDHVPPKVKRTDQVPKVAVPPDGGWGWMILLGTMTVNFVIIGHGKSFGVYFRKLMEEFDASPSRVAWLQSLQISMFCFLYQDEKISTR</sequence>
<evidence type="ECO:0000256" key="1">
    <source>
        <dbReference type="SAM" id="MobiDB-lite"/>
    </source>
</evidence>
<keyword evidence="2" id="KW-0812">Transmembrane</keyword>
<dbReference type="Proteomes" id="UP001054837">
    <property type="component" value="Unassembled WGS sequence"/>
</dbReference>
<organism evidence="3 4">
    <name type="scientific">Caerostris darwini</name>
    <dbReference type="NCBI Taxonomy" id="1538125"/>
    <lineage>
        <taxon>Eukaryota</taxon>
        <taxon>Metazoa</taxon>
        <taxon>Ecdysozoa</taxon>
        <taxon>Arthropoda</taxon>
        <taxon>Chelicerata</taxon>
        <taxon>Arachnida</taxon>
        <taxon>Araneae</taxon>
        <taxon>Araneomorphae</taxon>
        <taxon>Entelegynae</taxon>
        <taxon>Araneoidea</taxon>
        <taxon>Araneidae</taxon>
        <taxon>Caerostris</taxon>
    </lineage>
</organism>
<accession>A0AAV4SA27</accession>
<dbReference type="AlphaFoldDB" id="A0AAV4SA27"/>
<protein>
    <submittedName>
        <fullName evidence="3">Uncharacterized protein</fullName>
    </submittedName>
</protein>
<evidence type="ECO:0000313" key="3">
    <source>
        <dbReference type="EMBL" id="GIY29991.1"/>
    </source>
</evidence>
<keyword evidence="2" id="KW-1133">Transmembrane helix</keyword>
<feature type="compositionally biased region" description="Basic and acidic residues" evidence="1">
    <location>
        <begin position="32"/>
        <end position="55"/>
    </location>
</feature>
<gene>
    <name evidence="3" type="primary">AVEN_88270_1</name>
    <name evidence="3" type="ORF">CDAR_106491</name>
</gene>
<feature type="transmembrane region" description="Helical" evidence="2">
    <location>
        <begin position="67"/>
        <end position="86"/>
    </location>
</feature>
<name>A0AAV4SA27_9ARAC</name>
<evidence type="ECO:0000313" key="4">
    <source>
        <dbReference type="Proteomes" id="UP001054837"/>
    </source>
</evidence>
<proteinExistence type="predicted"/>
<keyword evidence="2" id="KW-0472">Membrane</keyword>
<dbReference type="EMBL" id="BPLQ01007422">
    <property type="protein sequence ID" value="GIY29991.1"/>
    <property type="molecule type" value="Genomic_DNA"/>
</dbReference>
<comment type="caution">
    <text evidence="3">The sequence shown here is derived from an EMBL/GenBank/DDBJ whole genome shotgun (WGS) entry which is preliminary data.</text>
</comment>
<reference evidence="3 4" key="1">
    <citation type="submission" date="2021-06" db="EMBL/GenBank/DDBJ databases">
        <title>Caerostris darwini draft genome.</title>
        <authorList>
            <person name="Kono N."/>
            <person name="Arakawa K."/>
        </authorList>
    </citation>
    <scope>NUCLEOTIDE SEQUENCE [LARGE SCALE GENOMIC DNA]</scope>
</reference>